<comment type="caution">
    <text evidence="2">The sequence shown here is derived from an EMBL/GenBank/DDBJ whole genome shotgun (WGS) entry which is preliminary data.</text>
</comment>
<feature type="chain" id="PRO_5037404729" description="SH3 domain-containing protein" evidence="1">
    <location>
        <begin position="20"/>
        <end position="134"/>
    </location>
</feature>
<keyword evidence="1" id="KW-0732">Signal</keyword>
<evidence type="ECO:0000313" key="3">
    <source>
        <dbReference type="Proteomes" id="UP000612233"/>
    </source>
</evidence>
<sequence>MKTAFTTALVAFLGVSAQAQTHSMWVNAPSVNLRDKPAATSHVMLKLGAPAEVTVLGKPNGQWSQAMFSPYDGGMSWAGWVETRYLVASRDSVKVPPAAALFTVPKDEKVYPKRSGVTGVPPAARNYNGNVHYR</sequence>
<accession>A0A927GL19</accession>
<evidence type="ECO:0000256" key="1">
    <source>
        <dbReference type="SAM" id="SignalP"/>
    </source>
</evidence>
<organism evidence="2 3">
    <name type="scientific">Hymenobacter montanus</name>
    <dbReference type="NCBI Taxonomy" id="2771359"/>
    <lineage>
        <taxon>Bacteria</taxon>
        <taxon>Pseudomonadati</taxon>
        <taxon>Bacteroidota</taxon>
        <taxon>Cytophagia</taxon>
        <taxon>Cytophagales</taxon>
        <taxon>Hymenobacteraceae</taxon>
        <taxon>Hymenobacter</taxon>
    </lineage>
</organism>
<protein>
    <recommendedName>
        <fullName evidence="4">SH3 domain-containing protein</fullName>
    </recommendedName>
</protein>
<name>A0A927GL19_9BACT</name>
<evidence type="ECO:0000313" key="2">
    <source>
        <dbReference type="EMBL" id="MBD2769721.1"/>
    </source>
</evidence>
<dbReference type="AlphaFoldDB" id="A0A927GL19"/>
<reference evidence="2" key="1">
    <citation type="submission" date="2020-09" db="EMBL/GenBank/DDBJ databases">
        <authorList>
            <person name="Kim M.K."/>
        </authorList>
    </citation>
    <scope>NUCLEOTIDE SEQUENCE</scope>
    <source>
        <strain evidence="2">BT664</strain>
    </source>
</reference>
<dbReference type="Gene3D" id="2.30.30.40">
    <property type="entry name" value="SH3 Domains"/>
    <property type="match status" value="1"/>
</dbReference>
<proteinExistence type="predicted"/>
<keyword evidence="3" id="KW-1185">Reference proteome</keyword>
<feature type="signal peptide" evidence="1">
    <location>
        <begin position="1"/>
        <end position="19"/>
    </location>
</feature>
<dbReference type="EMBL" id="JACXAD010000022">
    <property type="protein sequence ID" value="MBD2769721.1"/>
    <property type="molecule type" value="Genomic_DNA"/>
</dbReference>
<gene>
    <name evidence="2" type="ORF">IC235_17665</name>
</gene>
<dbReference type="Proteomes" id="UP000612233">
    <property type="component" value="Unassembled WGS sequence"/>
</dbReference>
<dbReference type="RefSeq" id="WP_191006529.1">
    <property type="nucleotide sequence ID" value="NZ_JACXAD010000022.1"/>
</dbReference>
<evidence type="ECO:0008006" key="4">
    <source>
        <dbReference type="Google" id="ProtNLM"/>
    </source>
</evidence>